<dbReference type="InterPro" id="IPR009056">
    <property type="entry name" value="Cyt_c-like_dom"/>
</dbReference>
<evidence type="ECO:0000256" key="5">
    <source>
        <dbReference type="ARBA" id="ARBA00022764"/>
    </source>
</evidence>
<evidence type="ECO:0000313" key="13">
    <source>
        <dbReference type="Proteomes" id="UP000295724"/>
    </source>
</evidence>
<dbReference type="Gene3D" id="1.10.760.10">
    <property type="entry name" value="Cytochrome c-like domain"/>
    <property type="match status" value="2"/>
</dbReference>
<dbReference type="GO" id="GO:0020037">
    <property type="term" value="F:heme binding"/>
    <property type="evidence" value="ECO:0007669"/>
    <property type="project" value="InterPro"/>
</dbReference>
<gene>
    <name evidence="12" type="ORF">C8D91_0032</name>
</gene>
<evidence type="ECO:0000256" key="9">
    <source>
        <dbReference type="PIRSR" id="PIRSR000005-2"/>
    </source>
</evidence>
<dbReference type="InterPro" id="IPR024167">
    <property type="entry name" value="Cytochrome_c4-like"/>
</dbReference>
<dbReference type="PANTHER" id="PTHR33751">
    <property type="entry name" value="CBB3-TYPE CYTOCHROME C OXIDASE SUBUNIT FIXP"/>
    <property type="match status" value="1"/>
</dbReference>
<feature type="binding site" description="axial binding residue" evidence="9">
    <location>
        <position position="39"/>
    </location>
    <ligand>
        <name>heme c</name>
        <dbReference type="ChEBI" id="CHEBI:61717"/>
        <label>1</label>
    </ligand>
    <ligandPart>
        <name>Fe</name>
        <dbReference type="ChEBI" id="CHEBI:18248"/>
    </ligandPart>
</feature>
<organism evidence="12 13">
    <name type="scientific">Marinicella litoralis</name>
    <dbReference type="NCBI Taxonomy" id="644220"/>
    <lineage>
        <taxon>Bacteria</taxon>
        <taxon>Pseudomonadati</taxon>
        <taxon>Pseudomonadota</taxon>
        <taxon>Gammaproteobacteria</taxon>
        <taxon>Lysobacterales</taxon>
        <taxon>Marinicellaceae</taxon>
        <taxon>Marinicella</taxon>
    </lineage>
</organism>
<dbReference type="Pfam" id="PF00034">
    <property type="entry name" value="Cytochrom_C"/>
    <property type="match status" value="2"/>
</dbReference>
<dbReference type="GO" id="GO:0042597">
    <property type="term" value="C:periplasmic space"/>
    <property type="evidence" value="ECO:0007669"/>
    <property type="project" value="UniProtKB-SubCell"/>
</dbReference>
<feature type="binding site" description="axial binding residue" evidence="9">
    <location>
        <position position="78"/>
    </location>
    <ligand>
        <name>heme c</name>
        <dbReference type="ChEBI" id="CHEBI:61717"/>
        <label>1</label>
    </ligand>
    <ligandPart>
        <name>Fe</name>
        <dbReference type="ChEBI" id="CHEBI:18248"/>
    </ligandPart>
</feature>
<protein>
    <submittedName>
        <fullName evidence="12">Cytochrome c553</fullName>
    </submittedName>
</protein>
<dbReference type="Proteomes" id="UP000295724">
    <property type="component" value="Unassembled WGS sequence"/>
</dbReference>
<feature type="chain" id="PRO_5020545593" evidence="10">
    <location>
        <begin position="23"/>
        <end position="208"/>
    </location>
</feature>
<dbReference type="PROSITE" id="PS51007">
    <property type="entry name" value="CYTC"/>
    <property type="match status" value="2"/>
</dbReference>
<dbReference type="InterPro" id="IPR036909">
    <property type="entry name" value="Cyt_c-like_dom_sf"/>
</dbReference>
<name>A0A4R6XZH2_9GAMM</name>
<evidence type="ECO:0000256" key="6">
    <source>
        <dbReference type="ARBA" id="ARBA00022982"/>
    </source>
</evidence>
<evidence type="ECO:0000256" key="7">
    <source>
        <dbReference type="ARBA" id="ARBA00023004"/>
    </source>
</evidence>
<feature type="binding site" description="covalent" evidence="8">
    <location>
        <position position="131"/>
    </location>
    <ligand>
        <name>heme c</name>
        <dbReference type="ChEBI" id="CHEBI:61717"/>
        <label>2</label>
    </ligand>
</feature>
<keyword evidence="10" id="KW-0732">Signal</keyword>
<keyword evidence="4 9" id="KW-0479">Metal-binding</keyword>
<reference evidence="12 13" key="1">
    <citation type="submission" date="2019-03" db="EMBL/GenBank/DDBJ databases">
        <title>Genomic Encyclopedia of Type Strains, Phase IV (KMG-IV): sequencing the most valuable type-strain genomes for metagenomic binning, comparative biology and taxonomic classification.</title>
        <authorList>
            <person name="Goeker M."/>
        </authorList>
    </citation>
    <scope>NUCLEOTIDE SEQUENCE [LARGE SCALE GENOMIC DNA]</scope>
    <source>
        <strain evidence="12 13">DSM 25488</strain>
    </source>
</reference>
<keyword evidence="6" id="KW-0249">Electron transport</keyword>
<evidence type="ECO:0000256" key="2">
    <source>
        <dbReference type="ARBA" id="ARBA00022448"/>
    </source>
</evidence>
<keyword evidence="13" id="KW-1185">Reference proteome</keyword>
<feature type="signal peptide" evidence="10">
    <location>
        <begin position="1"/>
        <end position="22"/>
    </location>
</feature>
<dbReference type="GO" id="GO:0005506">
    <property type="term" value="F:iron ion binding"/>
    <property type="evidence" value="ECO:0007669"/>
    <property type="project" value="InterPro"/>
</dbReference>
<dbReference type="SUPFAM" id="SSF46626">
    <property type="entry name" value="Cytochrome c"/>
    <property type="match status" value="2"/>
</dbReference>
<feature type="binding site" description="axial binding residue" evidence="9">
    <location>
        <position position="135"/>
    </location>
    <ligand>
        <name>heme c</name>
        <dbReference type="ChEBI" id="CHEBI:61717"/>
        <label>2</label>
    </ligand>
    <ligandPart>
        <name>Fe</name>
        <dbReference type="ChEBI" id="CHEBI:18248"/>
    </ligandPart>
</feature>
<dbReference type="AlphaFoldDB" id="A0A4R6XZH2"/>
<evidence type="ECO:0000256" key="10">
    <source>
        <dbReference type="SAM" id="SignalP"/>
    </source>
</evidence>
<dbReference type="PANTHER" id="PTHR33751:SF9">
    <property type="entry name" value="CYTOCHROME C4"/>
    <property type="match status" value="1"/>
</dbReference>
<keyword evidence="5" id="KW-0574">Periplasm</keyword>
<evidence type="ECO:0000259" key="11">
    <source>
        <dbReference type="PROSITE" id="PS51007"/>
    </source>
</evidence>
<feature type="domain" description="Cytochrome c" evidence="11">
    <location>
        <begin position="110"/>
        <end position="205"/>
    </location>
</feature>
<comment type="caution">
    <text evidence="12">The sequence shown here is derived from an EMBL/GenBank/DDBJ whole genome shotgun (WGS) entry which is preliminary data.</text>
</comment>
<evidence type="ECO:0000256" key="1">
    <source>
        <dbReference type="ARBA" id="ARBA00004418"/>
    </source>
</evidence>
<feature type="binding site" description="covalent" evidence="8">
    <location>
        <position position="35"/>
    </location>
    <ligand>
        <name>heme c</name>
        <dbReference type="ChEBI" id="CHEBI:61717"/>
        <label>1</label>
    </ligand>
</feature>
<dbReference type="PIRSF" id="PIRSF000005">
    <property type="entry name" value="Cytochrome_c4"/>
    <property type="match status" value="1"/>
</dbReference>
<accession>A0A4R6XZH2</accession>
<dbReference type="GO" id="GO:0009055">
    <property type="term" value="F:electron transfer activity"/>
    <property type="evidence" value="ECO:0007669"/>
    <property type="project" value="InterPro"/>
</dbReference>
<proteinExistence type="predicted"/>
<sequence length="208" mass="22334">MKRNMIKLLMPALLLMSANVMAGDAEKGKSLSGTCAACHGMDGNSVNPIWPSLAGQHEAYLDRQIKLFRSGERENALMAPMVSTLSDQDVADLSAYFSSQKLTMKAADPASVELGKKIYQGGDKVRNIPACMSCHGPTGQGNPMSGYPVVANQHAAYTAIQLRAYKAGRKLANQDDVNGQIMADVAKYMTEEEIDAVSSYIQGLKSAQ</sequence>
<dbReference type="EMBL" id="SNZB01000001">
    <property type="protein sequence ID" value="TDR23173.1"/>
    <property type="molecule type" value="Genomic_DNA"/>
</dbReference>
<feature type="binding site" description="covalent" evidence="8">
    <location>
        <position position="38"/>
    </location>
    <ligand>
        <name>heme c</name>
        <dbReference type="ChEBI" id="CHEBI:61717"/>
        <label>1</label>
    </ligand>
</feature>
<evidence type="ECO:0000256" key="3">
    <source>
        <dbReference type="ARBA" id="ARBA00022617"/>
    </source>
</evidence>
<dbReference type="InterPro" id="IPR050597">
    <property type="entry name" value="Cytochrome_c_Oxidase_Subunit"/>
</dbReference>
<feature type="domain" description="Cytochrome c" evidence="11">
    <location>
        <begin position="23"/>
        <end position="101"/>
    </location>
</feature>
<comment type="PTM">
    <text evidence="8">Binds 2 heme c groups covalently per subunit.</text>
</comment>
<keyword evidence="2" id="KW-0813">Transport</keyword>
<comment type="subcellular location">
    <subcellularLocation>
        <location evidence="1">Periplasm</location>
    </subcellularLocation>
</comment>
<evidence type="ECO:0000313" key="12">
    <source>
        <dbReference type="EMBL" id="TDR23173.1"/>
    </source>
</evidence>
<feature type="binding site" description="axial binding residue" evidence="9">
    <location>
        <position position="182"/>
    </location>
    <ligand>
        <name>heme c</name>
        <dbReference type="ChEBI" id="CHEBI:61717"/>
        <label>2</label>
    </ligand>
    <ligandPart>
        <name>Fe</name>
        <dbReference type="ChEBI" id="CHEBI:18248"/>
    </ligandPart>
</feature>
<keyword evidence="7 9" id="KW-0408">Iron</keyword>
<evidence type="ECO:0000256" key="4">
    <source>
        <dbReference type="ARBA" id="ARBA00022723"/>
    </source>
</evidence>
<evidence type="ECO:0000256" key="8">
    <source>
        <dbReference type="PIRSR" id="PIRSR000005-1"/>
    </source>
</evidence>
<keyword evidence="3 8" id="KW-0349">Heme</keyword>
<feature type="binding site" description="covalent" evidence="8">
    <location>
        <position position="134"/>
    </location>
    <ligand>
        <name>heme c</name>
        <dbReference type="ChEBI" id="CHEBI:61717"/>
        <label>2</label>
    </ligand>
</feature>